<dbReference type="HOGENOM" id="CLU_944366_0_0_1"/>
<sequence>MAVLHRYRTIYILLSFVIGISITNCTHNLRQHDSHPMQNSPLYPDKRDDGCHKDENKNLASIDRSAALEGFHRDLITKINFRSEVKSNLTSFSDQCSLLLVERLPTGIYVDLDQVAEMERLLKDISVISSDRIDVEKPAHLSTEHLLLVYARINPITDVRSTKVSLPIHLRYHLPQDDWYGYTEVVMPRPMLILIHCDKELPEFQCQPKYTAPCSNSNKSSCVWNLLYDNENEDSGNEIILKVPVGIVKHGVLVSIGTIISAIAGTIILIIAIKNAFSGKATYKDRNYVLKSKVQ</sequence>
<organism evidence="12 13">
    <name type="scientific">Trichoplax adhaerens</name>
    <name type="common">Trichoplax reptans</name>
    <dbReference type="NCBI Taxonomy" id="10228"/>
    <lineage>
        <taxon>Eukaryota</taxon>
        <taxon>Metazoa</taxon>
        <taxon>Placozoa</taxon>
        <taxon>Uniplacotomia</taxon>
        <taxon>Trichoplacea</taxon>
        <taxon>Trichoplacidae</taxon>
        <taxon>Trichoplax</taxon>
    </lineage>
</organism>
<evidence type="ECO:0000256" key="9">
    <source>
        <dbReference type="ARBA" id="ARBA00023180"/>
    </source>
</evidence>
<keyword evidence="13" id="KW-1185">Reference proteome</keyword>
<comment type="function">
    <text evidence="10">Stabilizing subunit of the glycosylphosphatidylinositol-mannosyltransferase I complex which catalyzes the transfer of the first mannose, via an alpha-1,4 bond from a dolichol-phosphate-mannose (Dol-P-Man) to the glucosaminyl acyl phosphatidylinositol (GlcN-(acyl)PI) intermediate to generate alpha-D-Man-(1-&gt;4)-alpha-D-GlcN-(1-&gt;6)-(1-radyl,2-acyl-sn-glycero-3-phospho)-2-acyl-inositol and participates in the sixth step of the glycosylphosphatidylinositol-anchor biosynthesis. Probably acts by stabilizing the mannosyltransferase PIGM.</text>
</comment>
<evidence type="ECO:0000256" key="5">
    <source>
        <dbReference type="ARBA" id="ARBA00022692"/>
    </source>
</evidence>
<dbReference type="OrthoDB" id="5546453at2759"/>
<dbReference type="EMBL" id="DS985242">
    <property type="protein sequence ID" value="EDV27687.1"/>
    <property type="molecule type" value="Genomic_DNA"/>
</dbReference>
<dbReference type="eggNOG" id="ENOG502S32M">
    <property type="taxonomic scope" value="Eukaryota"/>
</dbReference>
<evidence type="ECO:0000256" key="1">
    <source>
        <dbReference type="ARBA" id="ARBA00004389"/>
    </source>
</evidence>
<dbReference type="AlphaFoldDB" id="B3RPR7"/>
<comment type="similarity">
    <text evidence="3 10">Belongs to the PIGX family.</text>
</comment>
<evidence type="ECO:0000256" key="6">
    <source>
        <dbReference type="ARBA" id="ARBA00022824"/>
    </source>
</evidence>
<dbReference type="STRING" id="10228.B3RPR7"/>
<dbReference type="UniPathway" id="UPA00196"/>
<dbReference type="PANTHER" id="PTHR28650">
    <property type="entry name" value="PHOSPHATIDYLINOSITOL-GLYCAN BIOSYNTHESIS CLASS X PROTEIN"/>
    <property type="match status" value="1"/>
</dbReference>
<dbReference type="SMART" id="SM00780">
    <property type="entry name" value="PIG-X"/>
    <property type="match status" value="1"/>
</dbReference>
<dbReference type="FunCoup" id="B3RPR7">
    <property type="interactions" value="275"/>
</dbReference>
<dbReference type="PhylomeDB" id="B3RPR7"/>
<keyword evidence="4 10" id="KW-0337">GPI-anchor biosynthesis</keyword>
<accession>B3RPR7</accession>
<comment type="pathway">
    <text evidence="2 10">Glycolipid biosynthesis; glycosylphosphatidylinositol-anchor biosynthesis.</text>
</comment>
<feature type="transmembrane region" description="Helical" evidence="10">
    <location>
        <begin position="252"/>
        <end position="273"/>
    </location>
</feature>
<evidence type="ECO:0000256" key="2">
    <source>
        <dbReference type="ARBA" id="ARBA00004687"/>
    </source>
</evidence>
<dbReference type="GO" id="GO:0005789">
    <property type="term" value="C:endoplasmic reticulum membrane"/>
    <property type="evidence" value="ECO:0007669"/>
    <property type="project" value="UniProtKB-SubCell"/>
</dbReference>
<keyword evidence="6 10" id="KW-0256">Endoplasmic reticulum</keyword>
<keyword evidence="8 10" id="KW-0472">Membrane</keyword>
<dbReference type="PANTHER" id="PTHR28650:SF1">
    <property type="entry name" value="PHOSPHATIDYLINOSITOL-GLYCAN BIOSYNTHESIS CLASS X PROTEIN"/>
    <property type="match status" value="1"/>
</dbReference>
<evidence type="ECO:0000256" key="8">
    <source>
        <dbReference type="ARBA" id="ARBA00023136"/>
    </source>
</evidence>
<keyword evidence="9" id="KW-0325">Glycoprotein</keyword>
<reference evidence="12 13" key="1">
    <citation type="journal article" date="2008" name="Nature">
        <title>The Trichoplax genome and the nature of placozoans.</title>
        <authorList>
            <person name="Srivastava M."/>
            <person name="Begovic E."/>
            <person name="Chapman J."/>
            <person name="Putnam N.H."/>
            <person name="Hellsten U."/>
            <person name="Kawashima T."/>
            <person name="Kuo A."/>
            <person name="Mitros T."/>
            <person name="Salamov A."/>
            <person name="Carpenter M.L."/>
            <person name="Signorovitch A.Y."/>
            <person name="Moreno M.A."/>
            <person name="Kamm K."/>
            <person name="Grimwood J."/>
            <person name="Schmutz J."/>
            <person name="Shapiro H."/>
            <person name="Grigoriev I.V."/>
            <person name="Buss L.W."/>
            <person name="Schierwater B."/>
            <person name="Dellaporta S.L."/>
            <person name="Rokhsar D.S."/>
        </authorList>
    </citation>
    <scope>NUCLEOTIDE SEQUENCE [LARGE SCALE GENOMIC DNA]</scope>
    <source>
        <strain evidence="12 13">Grell-BS-1999</strain>
    </source>
</reference>
<evidence type="ECO:0000256" key="10">
    <source>
        <dbReference type="RuleBase" id="RU366056"/>
    </source>
</evidence>
<proteinExistence type="inferred from homology"/>
<dbReference type="InterPro" id="IPR013233">
    <property type="entry name" value="PIG-X/PBN1"/>
</dbReference>
<dbReference type="OMA" id="IAIAYYV"/>
<evidence type="ECO:0000313" key="13">
    <source>
        <dbReference type="Proteomes" id="UP000009022"/>
    </source>
</evidence>
<evidence type="ECO:0000256" key="3">
    <source>
        <dbReference type="ARBA" id="ARBA00010345"/>
    </source>
</evidence>
<dbReference type="GO" id="GO:0006506">
    <property type="term" value="P:GPI anchor biosynthetic process"/>
    <property type="evidence" value="ECO:0007669"/>
    <property type="project" value="UniProtKB-UniPathway"/>
</dbReference>
<dbReference type="InterPro" id="IPR040039">
    <property type="entry name" value="PIGX"/>
</dbReference>
<keyword evidence="7 10" id="KW-1133">Transmembrane helix</keyword>
<keyword evidence="5 10" id="KW-0812">Transmembrane</keyword>
<comment type="subcellular location">
    <subcellularLocation>
        <location evidence="1 10">Endoplasmic reticulum membrane</location>
        <topology evidence="1 10">Single-pass membrane protein</topology>
    </subcellularLocation>
</comment>
<evidence type="ECO:0000313" key="12">
    <source>
        <dbReference type="EMBL" id="EDV27687.1"/>
    </source>
</evidence>
<name>B3RPR7_TRIAD</name>
<evidence type="ECO:0000256" key="4">
    <source>
        <dbReference type="ARBA" id="ARBA00022502"/>
    </source>
</evidence>
<feature type="region of interest" description="Disordered" evidence="11">
    <location>
        <begin position="31"/>
        <end position="50"/>
    </location>
</feature>
<dbReference type="InParanoid" id="B3RPR7"/>
<evidence type="ECO:0000256" key="7">
    <source>
        <dbReference type="ARBA" id="ARBA00022989"/>
    </source>
</evidence>
<protein>
    <recommendedName>
        <fullName evidence="10">Phosphatidylinositol-glycan biosynthesis class X protein</fullName>
    </recommendedName>
</protein>
<dbReference type="Pfam" id="PF08320">
    <property type="entry name" value="PIG-X"/>
    <property type="match status" value="1"/>
</dbReference>
<dbReference type="CTD" id="6751281"/>
<dbReference type="RefSeq" id="XP_002109521.1">
    <property type="nucleotide sequence ID" value="XM_002109485.1"/>
</dbReference>
<dbReference type="GeneID" id="6751281"/>
<gene>
    <name evidence="12" type="ORF">TRIADDRAFT_53638</name>
</gene>
<dbReference type="Proteomes" id="UP000009022">
    <property type="component" value="Unassembled WGS sequence"/>
</dbReference>
<dbReference type="KEGG" id="tad:TRIADDRAFT_53638"/>
<evidence type="ECO:0000256" key="11">
    <source>
        <dbReference type="SAM" id="MobiDB-lite"/>
    </source>
</evidence>